<evidence type="ECO:0000313" key="2">
    <source>
        <dbReference type="EMBL" id="ARF08286.1"/>
    </source>
</evidence>
<sequence>MYSDNNLISGPSGIYYIIVIYIIMVNIPKTNNHIEIDKMFSIINDTLAHNPYDKLKDEIKHTMWVEQCESNFPVLYLASIFLHRYAQSRNINKYIFATRDCCQWYKIFNKLYPQENISYFHCSRNMFYNATMEKNNFYREYVLKEIGGINNIDNAIFIDIHGTGKRMFEYFSTNYNTVPHYFLLTSTFKKYKEFPQITKSYMKQKKVFNMIFNARGGPIEMLNYDLVGTLQNYDSKGPVRDKIEYDINLIDVYHKCINVLLSKIVPINMSTLSNTQIQNIRIKAEEIFEKIREIRPCISKIIDHVNKHGPENLVPIPKTIPKTIQNLTYNKILCNDATYGLIWDGEFNKEPCVIKMIKIDNSKNVDFNTNDEKPFLHKEFKNKKSVSKEKFLHDVNQIQMLHKYGLAPKIYDFFIKEKRIEYGFIIMQKMDCSLKDILKKRKLDIQENSLIKKMINNLHFEKKIAHNNMKPSNIGVKLNNLGKIIECNFLSCRKITLEKNNKKFSKLIKKDLERFEKHKKLILEGRL</sequence>
<dbReference type="InterPro" id="IPR011009">
    <property type="entry name" value="Kinase-like_dom_sf"/>
</dbReference>
<name>A0A1V0S990_9VIRU</name>
<accession>A0A1V0S990</accession>
<evidence type="ECO:0000256" key="1">
    <source>
        <dbReference type="SAM" id="Phobius"/>
    </source>
</evidence>
<protein>
    <recommendedName>
        <fullName evidence="3">Protein kinase domain-containing protein</fullName>
    </recommendedName>
</protein>
<feature type="transmembrane region" description="Helical" evidence="1">
    <location>
        <begin position="7"/>
        <end position="27"/>
    </location>
</feature>
<evidence type="ECO:0008006" key="3">
    <source>
        <dbReference type="Google" id="ProtNLM"/>
    </source>
</evidence>
<proteinExistence type="predicted"/>
<keyword evidence="1" id="KW-0812">Transmembrane</keyword>
<reference evidence="2" key="1">
    <citation type="journal article" date="2017" name="Science">
        <title>Giant viruses with an expanded complement of translation system components.</title>
        <authorList>
            <person name="Schulz F."/>
            <person name="Yutin N."/>
            <person name="Ivanova N.N."/>
            <person name="Ortega D.R."/>
            <person name="Lee T.K."/>
            <person name="Vierheilig J."/>
            <person name="Daims H."/>
            <person name="Horn M."/>
            <person name="Wagner M."/>
            <person name="Jensen G.J."/>
            <person name="Kyrpides N.C."/>
            <person name="Koonin E.V."/>
            <person name="Woyke T."/>
        </authorList>
    </citation>
    <scope>NUCLEOTIDE SEQUENCE</scope>
    <source>
        <strain evidence="2">CTV1</strain>
    </source>
</reference>
<gene>
    <name evidence="2" type="ORF">Catovirus_1_336</name>
</gene>
<dbReference type="EMBL" id="KY684083">
    <property type="protein sequence ID" value="ARF08286.1"/>
    <property type="molecule type" value="Genomic_DNA"/>
</dbReference>
<dbReference type="SUPFAM" id="SSF56112">
    <property type="entry name" value="Protein kinase-like (PK-like)"/>
    <property type="match status" value="1"/>
</dbReference>
<keyword evidence="1" id="KW-1133">Transmembrane helix</keyword>
<dbReference type="Gene3D" id="1.10.510.10">
    <property type="entry name" value="Transferase(Phosphotransferase) domain 1"/>
    <property type="match status" value="1"/>
</dbReference>
<organism evidence="2">
    <name type="scientific">Catovirus CTV1</name>
    <dbReference type="NCBI Taxonomy" id="1977631"/>
    <lineage>
        <taxon>Viruses</taxon>
        <taxon>Varidnaviria</taxon>
        <taxon>Bamfordvirae</taxon>
        <taxon>Nucleocytoviricota</taxon>
        <taxon>Megaviricetes</taxon>
        <taxon>Imitervirales</taxon>
        <taxon>Mimiviridae</taxon>
        <taxon>Klosneuvirinae</taxon>
        <taxon>Catovirus</taxon>
    </lineage>
</organism>
<keyword evidence="1" id="KW-0472">Membrane</keyword>